<dbReference type="SUPFAM" id="SSF54523">
    <property type="entry name" value="Pili subunits"/>
    <property type="match status" value="1"/>
</dbReference>
<keyword evidence="1" id="KW-1133">Transmembrane helix</keyword>
<evidence type="ECO:0000313" key="2">
    <source>
        <dbReference type="EMBL" id="OGG04404.1"/>
    </source>
</evidence>
<accession>A0A1F5YWD7</accession>
<protein>
    <recommendedName>
        <fullName evidence="4">Type II secretion system protein GspG C-terminal domain-containing protein</fullName>
    </recommendedName>
</protein>
<name>A0A1F5YWD7_9BACT</name>
<dbReference type="AlphaFoldDB" id="A0A1F5YWD7"/>
<keyword evidence="1" id="KW-0812">Transmembrane</keyword>
<evidence type="ECO:0000256" key="1">
    <source>
        <dbReference type="SAM" id="Phobius"/>
    </source>
</evidence>
<dbReference type="Proteomes" id="UP000178448">
    <property type="component" value="Unassembled WGS sequence"/>
</dbReference>
<organism evidence="2 3">
    <name type="scientific">Candidatus Gottesmanbacteria bacterium RBG_16_52_11</name>
    <dbReference type="NCBI Taxonomy" id="1798374"/>
    <lineage>
        <taxon>Bacteria</taxon>
        <taxon>Candidatus Gottesmaniibacteriota</taxon>
    </lineage>
</organism>
<dbReference type="EMBL" id="MFJD01000003">
    <property type="protein sequence ID" value="OGG04404.1"/>
    <property type="molecule type" value="Genomic_DNA"/>
</dbReference>
<keyword evidence="1" id="KW-0472">Membrane</keyword>
<evidence type="ECO:0008006" key="4">
    <source>
        <dbReference type="Google" id="ProtNLM"/>
    </source>
</evidence>
<sequence>MVTDQLLTYVFQRLRDGVPELTVRQDLVAVGWTLEDADTAIARFSKPDEGTGQRAGKQGSGCVSLSTIGCLIVLVLFGIIAYMLGRTLFVINPVTQLDRAKNTRNTANLVQLKTSLSVFYTQNNRYPDTLSELTGGEEVVGLKYSVNEGGQDFQLCTDDNRCITKDDDAAMFADPGSKP</sequence>
<proteinExistence type="predicted"/>
<feature type="transmembrane region" description="Helical" evidence="1">
    <location>
        <begin position="62"/>
        <end position="84"/>
    </location>
</feature>
<gene>
    <name evidence="2" type="ORF">A2Z33_04505</name>
</gene>
<evidence type="ECO:0000313" key="3">
    <source>
        <dbReference type="Proteomes" id="UP000178448"/>
    </source>
</evidence>
<dbReference type="InterPro" id="IPR045584">
    <property type="entry name" value="Pilin-like"/>
</dbReference>
<reference evidence="2 3" key="1">
    <citation type="journal article" date="2016" name="Nat. Commun.">
        <title>Thousands of microbial genomes shed light on interconnected biogeochemical processes in an aquifer system.</title>
        <authorList>
            <person name="Anantharaman K."/>
            <person name="Brown C.T."/>
            <person name="Hug L.A."/>
            <person name="Sharon I."/>
            <person name="Castelle C.J."/>
            <person name="Probst A.J."/>
            <person name="Thomas B.C."/>
            <person name="Singh A."/>
            <person name="Wilkins M.J."/>
            <person name="Karaoz U."/>
            <person name="Brodie E.L."/>
            <person name="Williams K.H."/>
            <person name="Hubbard S.S."/>
            <person name="Banfield J.F."/>
        </authorList>
    </citation>
    <scope>NUCLEOTIDE SEQUENCE [LARGE SCALE GENOMIC DNA]</scope>
</reference>
<comment type="caution">
    <text evidence="2">The sequence shown here is derived from an EMBL/GenBank/DDBJ whole genome shotgun (WGS) entry which is preliminary data.</text>
</comment>